<dbReference type="Gene3D" id="1.10.1740.10">
    <property type="match status" value="1"/>
</dbReference>
<gene>
    <name evidence="6" type="ORF">GCM10007423_49990</name>
</gene>
<keyword evidence="2" id="KW-0805">Transcription regulation</keyword>
<dbReference type="Gene3D" id="1.10.10.10">
    <property type="entry name" value="Winged helix-like DNA-binding domain superfamily/Winged helix DNA-binding domain"/>
    <property type="match status" value="1"/>
</dbReference>
<evidence type="ECO:0000256" key="2">
    <source>
        <dbReference type="ARBA" id="ARBA00023015"/>
    </source>
</evidence>
<dbReference type="SUPFAM" id="SSF88946">
    <property type="entry name" value="Sigma2 domain of RNA polymerase sigma factors"/>
    <property type="match status" value="1"/>
</dbReference>
<dbReference type="EMBL" id="BMIA01000004">
    <property type="protein sequence ID" value="GGH48642.1"/>
    <property type="molecule type" value="Genomic_DNA"/>
</dbReference>
<feature type="domain" description="RNA polymerase sigma factor 70 region 4 type 2" evidence="5">
    <location>
        <begin position="151"/>
        <end position="199"/>
    </location>
</feature>
<dbReference type="RefSeq" id="WP_188937556.1">
    <property type="nucleotide sequence ID" value="NZ_BMIA01000004.1"/>
</dbReference>
<evidence type="ECO:0000256" key="3">
    <source>
        <dbReference type="ARBA" id="ARBA00023082"/>
    </source>
</evidence>
<dbReference type="PANTHER" id="PTHR43133:SF46">
    <property type="entry name" value="RNA POLYMERASE SIGMA-70 FACTOR ECF SUBFAMILY"/>
    <property type="match status" value="1"/>
</dbReference>
<keyword evidence="7" id="KW-1185">Reference proteome</keyword>
<dbReference type="InterPro" id="IPR039425">
    <property type="entry name" value="RNA_pol_sigma-70-like"/>
</dbReference>
<dbReference type="Proteomes" id="UP000600214">
    <property type="component" value="Unassembled WGS sequence"/>
</dbReference>
<dbReference type="SUPFAM" id="SSF88659">
    <property type="entry name" value="Sigma3 and sigma4 domains of RNA polymerase sigma factors"/>
    <property type="match status" value="1"/>
</dbReference>
<organism evidence="6 7">
    <name type="scientific">Dyadobacter endophyticus</name>
    <dbReference type="NCBI Taxonomy" id="1749036"/>
    <lineage>
        <taxon>Bacteria</taxon>
        <taxon>Pseudomonadati</taxon>
        <taxon>Bacteroidota</taxon>
        <taxon>Cytophagia</taxon>
        <taxon>Cytophagales</taxon>
        <taxon>Spirosomataceae</taxon>
        <taxon>Dyadobacter</taxon>
    </lineage>
</organism>
<sequence>MHLNLAGQEPFPDCSDDNFKGYFNRMSEQEKELWKAFQGGSKDAFEEILRIFYRPMFDYGFRFQRDHDQLSDDIHDLFLSLWDRRAFLTPTTNLKLYLFSALRNQIWRAKKRLSLTQELPDEEDDSPFEETDDAETRIIRVEVTEQQLSRIDFVMLKLTKRQQEILHLRFFENLSNSQIAEVLNISEPAVYNLLSLSLKLFRSYWKTCFNALLFLLLICKFFNIS</sequence>
<evidence type="ECO:0000313" key="7">
    <source>
        <dbReference type="Proteomes" id="UP000600214"/>
    </source>
</evidence>
<evidence type="ECO:0000313" key="6">
    <source>
        <dbReference type="EMBL" id="GGH48642.1"/>
    </source>
</evidence>
<dbReference type="InterPro" id="IPR036388">
    <property type="entry name" value="WH-like_DNA-bd_sf"/>
</dbReference>
<dbReference type="PANTHER" id="PTHR43133">
    <property type="entry name" value="RNA POLYMERASE ECF-TYPE SIGMA FACTO"/>
    <property type="match status" value="1"/>
</dbReference>
<comment type="caution">
    <text evidence="6">The sequence shown here is derived from an EMBL/GenBank/DDBJ whole genome shotgun (WGS) entry which is preliminary data.</text>
</comment>
<dbReference type="InterPro" id="IPR014284">
    <property type="entry name" value="RNA_pol_sigma-70_dom"/>
</dbReference>
<dbReference type="InterPro" id="IPR013325">
    <property type="entry name" value="RNA_pol_sigma_r2"/>
</dbReference>
<keyword evidence="4" id="KW-0804">Transcription</keyword>
<dbReference type="InterPro" id="IPR013249">
    <property type="entry name" value="RNA_pol_sigma70_r4_t2"/>
</dbReference>
<keyword evidence="3" id="KW-0731">Sigma factor</keyword>
<evidence type="ECO:0000256" key="4">
    <source>
        <dbReference type="ARBA" id="ARBA00023163"/>
    </source>
</evidence>
<comment type="similarity">
    <text evidence="1">Belongs to the sigma-70 factor family. ECF subfamily.</text>
</comment>
<reference evidence="7" key="1">
    <citation type="journal article" date="2019" name="Int. J. Syst. Evol. Microbiol.">
        <title>The Global Catalogue of Microorganisms (GCM) 10K type strain sequencing project: providing services to taxonomists for standard genome sequencing and annotation.</title>
        <authorList>
            <consortium name="The Broad Institute Genomics Platform"/>
            <consortium name="The Broad Institute Genome Sequencing Center for Infectious Disease"/>
            <person name="Wu L."/>
            <person name="Ma J."/>
        </authorList>
    </citation>
    <scope>NUCLEOTIDE SEQUENCE [LARGE SCALE GENOMIC DNA]</scope>
    <source>
        <strain evidence="7">CGMCC 1.15288</strain>
    </source>
</reference>
<proteinExistence type="inferred from homology"/>
<dbReference type="CDD" id="cd06171">
    <property type="entry name" value="Sigma70_r4"/>
    <property type="match status" value="1"/>
</dbReference>
<evidence type="ECO:0000256" key="1">
    <source>
        <dbReference type="ARBA" id="ARBA00010641"/>
    </source>
</evidence>
<dbReference type="Pfam" id="PF08281">
    <property type="entry name" value="Sigma70_r4_2"/>
    <property type="match status" value="1"/>
</dbReference>
<name>A0ABQ1Z395_9BACT</name>
<dbReference type="NCBIfam" id="TIGR02937">
    <property type="entry name" value="sigma70-ECF"/>
    <property type="match status" value="1"/>
</dbReference>
<protein>
    <recommendedName>
        <fullName evidence="5">RNA polymerase sigma factor 70 region 4 type 2 domain-containing protein</fullName>
    </recommendedName>
</protein>
<accession>A0ABQ1Z395</accession>
<dbReference type="InterPro" id="IPR013324">
    <property type="entry name" value="RNA_pol_sigma_r3/r4-like"/>
</dbReference>
<evidence type="ECO:0000259" key="5">
    <source>
        <dbReference type="Pfam" id="PF08281"/>
    </source>
</evidence>